<dbReference type="GO" id="GO:1901137">
    <property type="term" value="P:carbohydrate derivative biosynthetic process"/>
    <property type="evidence" value="ECO:0007669"/>
    <property type="project" value="UniProtKB-ARBA"/>
</dbReference>
<evidence type="ECO:0000313" key="4">
    <source>
        <dbReference type="EMBL" id="OWV05665.1"/>
    </source>
</evidence>
<keyword evidence="5" id="KW-1185">Reference proteome</keyword>
<organism evidence="4 5">
    <name type="scientific">Micromonospora wenchangensis</name>
    <dbReference type="NCBI Taxonomy" id="1185415"/>
    <lineage>
        <taxon>Bacteria</taxon>
        <taxon>Bacillati</taxon>
        <taxon>Actinomycetota</taxon>
        <taxon>Actinomycetes</taxon>
        <taxon>Micromonosporales</taxon>
        <taxon>Micromonosporaceae</taxon>
        <taxon>Micromonospora</taxon>
    </lineage>
</organism>
<sequence length="389" mass="40890">MNIALVLLTHNPDEPAGVERGIASLADGLRELGHRAIIIAAGPPTAADGPDTVRLKTLTLSPPVVFDDVNVMPDDPDPLRQEVLSLMAEHEIDVACWTDAGVGLGYLGAAPAGVRTALMVYFLRVDEPMAKSLALKPDAVISISDFLIDEAARAGLDSTGWHSLPNALLCPGNPPDHAVREQLRQTGPVRILARADPSKGVADLLKAYPEGFGRQVEIVLGEAAFELWPGMQRDMIAECRQLAAKLPGVEILPAIPWTDAQPFLGSASVVLVPSTSPETFCNVAAEALSMGTPVVGYGFGHLPVLVGEAGRIVSVDVVGGFGHLPALTGTALEMIDLDSGPARLWDATADLLADPDTYHRASQQAPRQVAAQTPTAVAAEFLRLTMGAA</sequence>
<dbReference type="OrthoDB" id="3514322at2"/>
<dbReference type="Gene3D" id="3.40.50.2000">
    <property type="entry name" value="Glycogen Phosphorylase B"/>
    <property type="match status" value="2"/>
</dbReference>
<dbReference type="PANTHER" id="PTHR45947:SF3">
    <property type="entry name" value="SULFOQUINOVOSYL TRANSFERASE SQD2"/>
    <property type="match status" value="1"/>
</dbReference>
<dbReference type="InterPro" id="IPR050194">
    <property type="entry name" value="Glycosyltransferase_grp1"/>
</dbReference>
<dbReference type="Pfam" id="PF13439">
    <property type="entry name" value="Glyco_transf_4"/>
    <property type="match status" value="1"/>
</dbReference>
<name>A0A246RK35_9ACTN</name>
<feature type="domain" description="Glycosyltransferase subfamily 4-like N-terminal" evidence="3">
    <location>
        <begin position="17"/>
        <end position="166"/>
    </location>
</feature>
<dbReference type="PANTHER" id="PTHR45947">
    <property type="entry name" value="SULFOQUINOVOSYL TRANSFERASE SQD2"/>
    <property type="match status" value="1"/>
</dbReference>
<evidence type="ECO:0000313" key="5">
    <source>
        <dbReference type="Proteomes" id="UP000197174"/>
    </source>
</evidence>
<dbReference type="SUPFAM" id="SSF53756">
    <property type="entry name" value="UDP-Glycosyltransferase/glycogen phosphorylase"/>
    <property type="match status" value="1"/>
</dbReference>
<dbReference type="GO" id="GO:0016757">
    <property type="term" value="F:glycosyltransferase activity"/>
    <property type="evidence" value="ECO:0007669"/>
    <property type="project" value="UniProtKB-KW"/>
</dbReference>
<dbReference type="EMBL" id="MZMV01000028">
    <property type="protein sequence ID" value="OWV05665.1"/>
    <property type="molecule type" value="Genomic_DNA"/>
</dbReference>
<reference evidence="4 5" key="1">
    <citation type="submission" date="2017-03" db="EMBL/GenBank/DDBJ databases">
        <title>Whole genome sequence of Micromonospora wenchangensis, isolated from mangrove soil.</title>
        <authorList>
            <person name="Yang H."/>
        </authorList>
    </citation>
    <scope>NUCLEOTIDE SEQUENCE [LARGE SCALE GENOMIC DNA]</scope>
    <source>
        <strain evidence="4 5">CCTCC AA 2012002</strain>
    </source>
</reference>
<keyword evidence="1 4" id="KW-0328">Glycosyltransferase</keyword>
<dbReference type="CDD" id="cd03801">
    <property type="entry name" value="GT4_PimA-like"/>
    <property type="match status" value="1"/>
</dbReference>
<protein>
    <submittedName>
        <fullName evidence="4">Galactosyltransferase</fullName>
    </submittedName>
</protein>
<dbReference type="InterPro" id="IPR028098">
    <property type="entry name" value="Glyco_trans_4-like_N"/>
</dbReference>
<keyword evidence="2 4" id="KW-0808">Transferase</keyword>
<dbReference type="RefSeq" id="WP_088645014.1">
    <property type="nucleotide sequence ID" value="NZ_MZMV01000028.1"/>
</dbReference>
<accession>A0A246RK35</accession>
<comment type="caution">
    <text evidence="4">The sequence shown here is derived from an EMBL/GenBank/DDBJ whole genome shotgun (WGS) entry which is preliminary data.</text>
</comment>
<proteinExistence type="predicted"/>
<dbReference type="Proteomes" id="UP000197174">
    <property type="component" value="Unassembled WGS sequence"/>
</dbReference>
<gene>
    <name evidence="4" type="ORF">B5D80_17850</name>
</gene>
<dbReference type="AlphaFoldDB" id="A0A246RK35"/>
<evidence type="ECO:0000256" key="1">
    <source>
        <dbReference type="ARBA" id="ARBA00022676"/>
    </source>
</evidence>
<dbReference type="Pfam" id="PF13692">
    <property type="entry name" value="Glyco_trans_1_4"/>
    <property type="match status" value="1"/>
</dbReference>
<evidence type="ECO:0000256" key="2">
    <source>
        <dbReference type="ARBA" id="ARBA00022679"/>
    </source>
</evidence>
<evidence type="ECO:0000259" key="3">
    <source>
        <dbReference type="Pfam" id="PF13439"/>
    </source>
</evidence>